<gene>
    <name evidence="3" type="ORF">K469DRAFT_685109</name>
</gene>
<reference evidence="3" key="1">
    <citation type="journal article" date="2020" name="Stud. Mycol.">
        <title>101 Dothideomycetes genomes: a test case for predicting lifestyles and emergence of pathogens.</title>
        <authorList>
            <person name="Haridas S."/>
            <person name="Albert R."/>
            <person name="Binder M."/>
            <person name="Bloem J."/>
            <person name="Labutti K."/>
            <person name="Salamov A."/>
            <person name="Andreopoulos B."/>
            <person name="Baker S."/>
            <person name="Barry K."/>
            <person name="Bills G."/>
            <person name="Bluhm B."/>
            <person name="Cannon C."/>
            <person name="Castanera R."/>
            <person name="Culley D."/>
            <person name="Daum C."/>
            <person name="Ezra D."/>
            <person name="Gonzalez J."/>
            <person name="Henrissat B."/>
            <person name="Kuo A."/>
            <person name="Liang C."/>
            <person name="Lipzen A."/>
            <person name="Lutzoni F."/>
            <person name="Magnuson J."/>
            <person name="Mondo S."/>
            <person name="Nolan M."/>
            <person name="Ohm R."/>
            <person name="Pangilinan J."/>
            <person name="Park H.-J."/>
            <person name="Ramirez L."/>
            <person name="Alfaro M."/>
            <person name="Sun H."/>
            <person name="Tritt A."/>
            <person name="Yoshinaga Y."/>
            <person name="Zwiers L.-H."/>
            <person name="Turgeon B."/>
            <person name="Goodwin S."/>
            <person name="Spatafora J."/>
            <person name="Crous P."/>
            <person name="Grigoriev I."/>
        </authorList>
    </citation>
    <scope>NUCLEOTIDE SEQUENCE</scope>
    <source>
        <strain evidence="3">CBS 207.26</strain>
    </source>
</reference>
<sequence length="278" mass="31448">MPPIDRSRRRNVHIYDSGDPTTVLGGLILANGVTNTNFYSMVEILFVFTATFFLQDEGNTKIEKDDHPLQPGKYFIIAADSFYINNKPWLVRTISHATGTRTQAFCDAVGFKTAHIFPLAYEGYWNNNNYGRWITIPPANPTKESINSVQNGLLLDTAIHQEFNGYYFSVNPNDNYKIVFFTLNSRGLSGKHLNQRLLNNPQRPVDQLLRWHFRQAVLANIRGVGEPIFKHDFPPSSDIVGDILHGPKAAERMEYELFSHLGAQVELFPAARGDGFSV</sequence>
<organism evidence="3 4">
    <name type="scientific">Zopfia rhizophila CBS 207.26</name>
    <dbReference type="NCBI Taxonomy" id="1314779"/>
    <lineage>
        <taxon>Eukaryota</taxon>
        <taxon>Fungi</taxon>
        <taxon>Dikarya</taxon>
        <taxon>Ascomycota</taxon>
        <taxon>Pezizomycotina</taxon>
        <taxon>Dothideomycetes</taxon>
        <taxon>Dothideomycetes incertae sedis</taxon>
        <taxon>Zopfiaceae</taxon>
        <taxon>Zopfia</taxon>
    </lineage>
</organism>
<dbReference type="Pfam" id="PF13391">
    <property type="entry name" value="HNH_2"/>
    <property type="match status" value="1"/>
</dbReference>
<dbReference type="InterPro" id="IPR057203">
    <property type="entry name" value="DUF7881"/>
</dbReference>
<feature type="domain" description="HNH nuclease" evidence="1">
    <location>
        <begin position="107"/>
        <end position="171"/>
    </location>
</feature>
<keyword evidence="4" id="KW-1185">Reference proteome</keyword>
<dbReference type="AlphaFoldDB" id="A0A6A6EBG2"/>
<evidence type="ECO:0000259" key="1">
    <source>
        <dbReference type="Pfam" id="PF13391"/>
    </source>
</evidence>
<name>A0A6A6EBG2_9PEZI</name>
<protein>
    <submittedName>
        <fullName evidence="3">Uncharacterized protein</fullName>
    </submittedName>
</protein>
<proteinExistence type="predicted"/>
<dbReference type="EMBL" id="ML994624">
    <property type="protein sequence ID" value="KAF2188405.1"/>
    <property type="molecule type" value="Genomic_DNA"/>
</dbReference>
<evidence type="ECO:0000313" key="4">
    <source>
        <dbReference type="Proteomes" id="UP000800200"/>
    </source>
</evidence>
<dbReference type="Proteomes" id="UP000800200">
    <property type="component" value="Unassembled WGS sequence"/>
</dbReference>
<dbReference type="Pfam" id="PF25324">
    <property type="entry name" value="DUF7881"/>
    <property type="match status" value="1"/>
</dbReference>
<feature type="domain" description="DUF7881" evidence="2">
    <location>
        <begin position="10"/>
        <end position="82"/>
    </location>
</feature>
<dbReference type="OrthoDB" id="3847906at2759"/>
<evidence type="ECO:0000313" key="3">
    <source>
        <dbReference type="EMBL" id="KAF2188405.1"/>
    </source>
</evidence>
<evidence type="ECO:0000259" key="2">
    <source>
        <dbReference type="Pfam" id="PF25324"/>
    </source>
</evidence>
<dbReference type="InterPro" id="IPR003615">
    <property type="entry name" value="HNH_nuc"/>
</dbReference>
<accession>A0A6A6EBG2</accession>